<protein>
    <submittedName>
        <fullName evidence="1">Uncharacterized protein</fullName>
    </submittedName>
</protein>
<dbReference type="AlphaFoldDB" id="A0A3L8DYJ4"/>
<proteinExistence type="predicted"/>
<comment type="caution">
    <text evidence="1">The sequence shown here is derived from an EMBL/GenBank/DDBJ whole genome shotgun (WGS) entry which is preliminary data.</text>
</comment>
<sequence length="192" mass="22621">MSEENYSISSAKFLQTHINRYHCTLPTIIATDYLGPCTHSMHLTVNKEKLNLLVQCFTNETTHHLKYYLLMNELKSLHEQSQSELRTDLTHIYYGKELLPYVKHHYLKTVSQNFINRPAERQVFEESSHGEETYPLKPKKRKASMKYAVGMIVKIYPNLTDNRSRIDVIIGWLMRSYNPRIRDGQILTYIVL</sequence>
<dbReference type="OrthoDB" id="28868at2759"/>
<name>A0A3L8DYJ4_OOCBI</name>
<evidence type="ECO:0000313" key="2">
    <source>
        <dbReference type="Proteomes" id="UP000279307"/>
    </source>
</evidence>
<evidence type="ECO:0000313" key="1">
    <source>
        <dbReference type="EMBL" id="RLU25540.1"/>
    </source>
</evidence>
<accession>A0A3L8DYJ4</accession>
<reference evidence="1 2" key="1">
    <citation type="journal article" date="2018" name="Genome Res.">
        <title>The genomic architecture and molecular evolution of ant odorant receptors.</title>
        <authorList>
            <person name="McKenzie S.K."/>
            <person name="Kronauer D.J.C."/>
        </authorList>
    </citation>
    <scope>NUCLEOTIDE SEQUENCE [LARGE SCALE GENOMIC DNA]</scope>
    <source>
        <strain evidence="1">Clonal line C1</strain>
    </source>
</reference>
<organism evidence="1 2">
    <name type="scientific">Ooceraea biroi</name>
    <name type="common">Clonal raider ant</name>
    <name type="synonym">Cerapachys biroi</name>
    <dbReference type="NCBI Taxonomy" id="2015173"/>
    <lineage>
        <taxon>Eukaryota</taxon>
        <taxon>Metazoa</taxon>
        <taxon>Ecdysozoa</taxon>
        <taxon>Arthropoda</taxon>
        <taxon>Hexapoda</taxon>
        <taxon>Insecta</taxon>
        <taxon>Pterygota</taxon>
        <taxon>Neoptera</taxon>
        <taxon>Endopterygota</taxon>
        <taxon>Hymenoptera</taxon>
        <taxon>Apocrita</taxon>
        <taxon>Aculeata</taxon>
        <taxon>Formicoidea</taxon>
        <taxon>Formicidae</taxon>
        <taxon>Dorylinae</taxon>
        <taxon>Ooceraea</taxon>
    </lineage>
</organism>
<dbReference type="EMBL" id="QOIP01000002">
    <property type="protein sequence ID" value="RLU25540.1"/>
    <property type="molecule type" value="Genomic_DNA"/>
</dbReference>
<dbReference type="Proteomes" id="UP000279307">
    <property type="component" value="Chromosome 2"/>
</dbReference>
<gene>
    <name evidence="1" type="ORF">DMN91_001696</name>
</gene>